<gene>
    <name evidence="15" type="ORF">PCOL08062_LOCUS1235</name>
</gene>
<feature type="transmembrane region" description="Helical" evidence="14">
    <location>
        <begin position="68"/>
        <end position="87"/>
    </location>
</feature>
<organism evidence="15">
    <name type="scientific">Prasinoderma coloniale</name>
    <dbReference type="NCBI Taxonomy" id="156133"/>
    <lineage>
        <taxon>Eukaryota</taxon>
        <taxon>Viridiplantae</taxon>
        <taxon>Prasinodermophyta</taxon>
        <taxon>Prasinodermophyceae</taxon>
        <taxon>Prasinodermales</taxon>
        <taxon>Prasinodermaceae</taxon>
        <taxon>Prasinoderma</taxon>
    </lineage>
</organism>
<keyword evidence="4" id="KW-0934">Plastid</keyword>
<protein>
    <recommendedName>
        <fullName evidence="12">phytol kinase</fullName>
        <ecNumber evidence="12">2.7.1.182</ecNumber>
    </recommendedName>
</protein>
<evidence type="ECO:0000313" key="15">
    <source>
        <dbReference type="EMBL" id="CAD8229917.1"/>
    </source>
</evidence>
<evidence type="ECO:0000256" key="1">
    <source>
        <dbReference type="ARBA" id="ARBA00004508"/>
    </source>
</evidence>
<accession>A0A7R9TAB5</accession>
<comment type="subcellular location">
    <subcellularLocation>
        <location evidence="1">Plastid</location>
        <location evidence="1">Chloroplast membrane</location>
        <topology evidence="1">Multi-pass membrane protein</topology>
    </subcellularLocation>
</comment>
<dbReference type="PANTHER" id="PTHR32523">
    <property type="entry name" value="PHYTOL KINASE 1, CHLOROPLASTIC"/>
    <property type="match status" value="1"/>
</dbReference>
<evidence type="ECO:0000256" key="3">
    <source>
        <dbReference type="ARBA" id="ARBA00022528"/>
    </source>
</evidence>
<dbReference type="AlphaFoldDB" id="A0A7R9TAB5"/>
<keyword evidence="8" id="KW-0809">Transit peptide</keyword>
<reference evidence="15" key="1">
    <citation type="submission" date="2021-01" db="EMBL/GenBank/DDBJ databases">
        <authorList>
            <person name="Corre E."/>
            <person name="Pelletier E."/>
            <person name="Niang G."/>
            <person name="Scheremetjew M."/>
            <person name="Finn R."/>
            <person name="Kale V."/>
            <person name="Holt S."/>
            <person name="Cochrane G."/>
            <person name="Meng A."/>
            <person name="Brown T."/>
            <person name="Cohen L."/>
        </authorList>
    </citation>
    <scope>NUCLEOTIDE SEQUENCE</scope>
    <source>
        <strain evidence="15">CCMP1413</strain>
    </source>
</reference>
<feature type="transmembrane region" description="Helical" evidence="14">
    <location>
        <begin position="158"/>
        <end position="174"/>
    </location>
</feature>
<feature type="transmembrane region" description="Helical" evidence="14">
    <location>
        <begin position="93"/>
        <end position="113"/>
    </location>
</feature>
<dbReference type="GO" id="GO:0016020">
    <property type="term" value="C:membrane"/>
    <property type="evidence" value="ECO:0007669"/>
    <property type="project" value="UniProtKB-SubCell"/>
</dbReference>
<dbReference type="PANTHER" id="PTHR32523:SF8">
    <property type="entry name" value="DOLICHOL KINASE"/>
    <property type="match status" value="1"/>
</dbReference>
<comment type="pathway">
    <text evidence="11">Cofactor biosynthesis; tocopherol biosynthesis.</text>
</comment>
<evidence type="ECO:0000256" key="7">
    <source>
        <dbReference type="ARBA" id="ARBA00022777"/>
    </source>
</evidence>
<keyword evidence="7" id="KW-0418">Kinase</keyword>
<evidence type="ECO:0000256" key="2">
    <source>
        <dbReference type="ARBA" id="ARBA00010794"/>
    </source>
</evidence>
<evidence type="ECO:0000256" key="11">
    <source>
        <dbReference type="ARBA" id="ARBA00024015"/>
    </source>
</evidence>
<keyword evidence="9 14" id="KW-1133">Transmembrane helix</keyword>
<feature type="transmembrane region" description="Helical" evidence="14">
    <location>
        <begin position="194"/>
        <end position="214"/>
    </location>
</feature>
<evidence type="ECO:0000256" key="5">
    <source>
        <dbReference type="ARBA" id="ARBA00022679"/>
    </source>
</evidence>
<keyword evidence="10 14" id="KW-0472">Membrane</keyword>
<keyword evidence="3" id="KW-0150">Chloroplast</keyword>
<evidence type="ECO:0000256" key="4">
    <source>
        <dbReference type="ARBA" id="ARBA00022640"/>
    </source>
</evidence>
<evidence type="ECO:0000256" key="10">
    <source>
        <dbReference type="ARBA" id="ARBA00023136"/>
    </source>
</evidence>
<dbReference type="GO" id="GO:0009507">
    <property type="term" value="C:chloroplast"/>
    <property type="evidence" value="ECO:0007669"/>
    <property type="project" value="UniProtKB-SubCell"/>
</dbReference>
<sequence>MSANSGDSEGGGGQAGALGALSLSARSLFKDECFGITVKAAAVALAWLALVKSSKALKVLPSTDARKLLHVGIGLLFCLTWAWYPAAAPAARLWASAIPASITAAVGAAGAGLYSDRHLVEAMSRSGDPAELLTGPLVYGAVHWLAAAAFWLDSPVGVVAIAALCAGDGFADIVGRRLGRSASAKLPWNADKSYAGTAAFVLFSFVAASGLLAWHGMLAAVPAPALLAVCAGSAAVESLPYFGEYDNAAVFATAVALGSTLL</sequence>
<comment type="catalytic activity">
    <reaction evidence="13">
        <text>phytol + CTP = phytyl phosphate + CDP + H(+)</text>
        <dbReference type="Rhea" id="RHEA:38055"/>
        <dbReference type="ChEBI" id="CHEBI:15378"/>
        <dbReference type="ChEBI" id="CHEBI:17327"/>
        <dbReference type="ChEBI" id="CHEBI:37563"/>
        <dbReference type="ChEBI" id="CHEBI:58069"/>
        <dbReference type="ChEBI" id="CHEBI:75483"/>
        <dbReference type="EC" id="2.7.1.182"/>
    </reaction>
</comment>
<dbReference type="EMBL" id="HBDZ01001553">
    <property type="protein sequence ID" value="CAD8229917.1"/>
    <property type="molecule type" value="Transcribed_RNA"/>
</dbReference>
<dbReference type="InterPro" id="IPR039606">
    <property type="entry name" value="Phytol/farnesol_kinase"/>
</dbReference>
<comment type="similarity">
    <text evidence="2">Belongs to the polyprenol kinase family.</text>
</comment>
<dbReference type="EC" id="2.7.1.182" evidence="12"/>
<feature type="transmembrane region" description="Helical" evidence="14">
    <location>
        <begin position="133"/>
        <end position="152"/>
    </location>
</feature>
<evidence type="ECO:0000256" key="9">
    <source>
        <dbReference type="ARBA" id="ARBA00022989"/>
    </source>
</evidence>
<name>A0A7R9TAB5_9VIRI</name>
<evidence type="ECO:0000256" key="14">
    <source>
        <dbReference type="SAM" id="Phobius"/>
    </source>
</evidence>
<proteinExistence type="inferred from homology"/>
<evidence type="ECO:0000256" key="6">
    <source>
        <dbReference type="ARBA" id="ARBA00022692"/>
    </source>
</evidence>
<evidence type="ECO:0000256" key="13">
    <source>
        <dbReference type="ARBA" id="ARBA00048889"/>
    </source>
</evidence>
<keyword evidence="6 14" id="KW-0812">Transmembrane</keyword>
<evidence type="ECO:0000256" key="12">
    <source>
        <dbReference type="ARBA" id="ARBA00039024"/>
    </source>
</evidence>
<keyword evidence="5" id="KW-0808">Transferase</keyword>
<dbReference type="GO" id="GO:0010276">
    <property type="term" value="F:phytol kinase activity"/>
    <property type="evidence" value="ECO:0007669"/>
    <property type="project" value="UniProtKB-EC"/>
</dbReference>
<evidence type="ECO:0000256" key="8">
    <source>
        <dbReference type="ARBA" id="ARBA00022946"/>
    </source>
</evidence>